<dbReference type="GO" id="GO:0006086">
    <property type="term" value="P:pyruvate decarboxylation to acetyl-CoA"/>
    <property type="evidence" value="ECO:0007669"/>
    <property type="project" value="TreeGrafter"/>
</dbReference>
<reference evidence="7 8" key="1">
    <citation type="submission" date="2018-09" db="EMBL/GenBank/DDBJ databases">
        <title>Marinorhizobium profundi gen. nov., sp. nov., isolated from a deep-sea sediment sample from the New Britain Trench and proposal of Marinorhizobiaceae fam. nov. in the order Rhizobiales of the class Alphaproteobacteria.</title>
        <authorList>
            <person name="Cao J."/>
        </authorList>
    </citation>
    <scope>NUCLEOTIDE SEQUENCE [LARGE SCALE GENOMIC DNA]</scope>
    <source>
        <strain evidence="7 8">WS11</strain>
    </source>
</reference>
<evidence type="ECO:0000256" key="4">
    <source>
        <dbReference type="ARBA" id="ARBA00025211"/>
    </source>
</evidence>
<sequence length="306" mass="32736">MMLLIRYFEEQVRSLSQGGLVPGLVHLCAGQEATNAGTCMHLRKDDYIASHHRGHGHCLAKGARPHLLMAEILGRQTGYCGGRSGSMHIFDRENGNLGTNGIVGGGIPLAAGAALSAKARGTEQIAVAYFGDGALNQGLVPECMNMAAIWSLPVVFVCENNGFGEFTATEDVTAGQSLLSRGQVYDIPSVEVDGMDVLAVSAAFVEARDRARRGGGPSFLLCNTYRFGGHHAGDRQDYKSEEDARLWRDRDPIPKLAMHLKAAEIASPAVLQDIEASVEEEIQAAVQFAKASPAPESLDLRVQLHG</sequence>
<evidence type="ECO:0000256" key="5">
    <source>
        <dbReference type="ARBA" id="ARBA00051231"/>
    </source>
</evidence>
<dbReference type="PANTHER" id="PTHR11516">
    <property type="entry name" value="PYRUVATE DEHYDROGENASE E1 COMPONENT, ALPHA SUBUNIT BACTERIAL AND ORGANELLAR"/>
    <property type="match status" value="1"/>
</dbReference>
<dbReference type="InterPro" id="IPR029061">
    <property type="entry name" value="THDP-binding"/>
</dbReference>
<gene>
    <name evidence="7" type="ORF">D5400_03770</name>
</gene>
<dbReference type="SUPFAM" id="SSF52518">
    <property type="entry name" value="Thiamin diphosphate-binding fold (THDP-binding)"/>
    <property type="match status" value="1"/>
</dbReference>
<dbReference type="InterPro" id="IPR001017">
    <property type="entry name" value="DH_E1"/>
</dbReference>
<dbReference type="PANTHER" id="PTHR11516:SF60">
    <property type="entry name" value="PYRUVATE DEHYDROGENASE E1 COMPONENT SUBUNIT ALPHA"/>
    <property type="match status" value="1"/>
</dbReference>
<name>A0A3Q8XLT8_9HYPH</name>
<evidence type="ECO:0000259" key="6">
    <source>
        <dbReference type="Pfam" id="PF00676"/>
    </source>
</evidence>
<evidence type="ECO:0000256" key="3">
    <source>
        <dbReference type="ARBA" id="ARBA00023052"/>
    </source>
</evidence>
<keyword evidence="8" id="KW-1185">Reference proteome</keyword>
<dbReference type="CDD" id="cd02000">
    <property type="entry name" value="TPP_E1_PDC_ADC_BCADC"/>
    <property type="match status" value="1"/>
</dbReference>
<dbReference type="OrthoDB" id="9766715at2"/>
<dbReference type="Proteomes" id="UP000268192">
    <property type="component" value="Chromosome"/>
</dbReference>
<evidence type="ECO:0000313" key="7">
    <source>
        <dbReference type="EMBL" id="AZN70510.1"/>
    </source>
</evidence>
<evidence type="ECO:0000256" key="2">
    <source>
        <dbReference type="ARBA" id="ARBA00023002"/>
    </source>
</evidence>
<comment type="catalytic activity">
    <reaction evidence="5">
        <text>N(6)-[(R)-lipoyl]-L-lysyl-[protein] + pyruvate + H(+) = N(6)-[(R)-S(8)-acetyldihydrolipoyl]-L-lysyl-[protein] + CO2</text>
        <dbReference type="Rhea" id="RHEA:19189"/>
        <dbReference type="Rhea" id="RHEA-COMP:10474"/>
        <dbReference type="Rhea" id="RHEA-COMP:10478"/>
        <dbReference type="ChEBI" id="CHEBI:15361"/>
        <dbReference type="ChEBI" id="CHEBI:15378"/>
        <dbReference type="ChEBI" id="CHEBI:16526"/>
        <dbReference type="ChEBI" id="CHEBI:83099"/>
        <dbReference type="ChEBI" id="CHEBI:83111"/>
        <dbReference type="EC" id="1.2.4.1"/>
    </reaction>
</comment>
<proteinExistence type="predicted"/>
<dbReference type="AlphaFoldDB" id="A0A3Q8XLT8"/>
<protein>
    <submittedName>
        <fullName evidence="7">Thiamine pyrophosphate-dependent dehydrogenase E1 component subunit alpha</fullName>
    </submittedName>
</protein>
<evidence type="ECO:0000313" key="8">
    <source>
        <dbReference type="Proteomes" id="UP000268192"/>
    </source>
</evidence>
<keyword evidence="3" id="KW-0786">Thiamine pyrophosphate</keyword>
<dbReference type="Pfam" id="PF00676">
    <property type="entry name" value="E1_dh"/>
    <property type="match status" value="1"/>
</dbReference>
<dbReference type="InterPro" id="IPR050642">
    <property type="entry name" value="PDH_E1_Alpha_Subunit"/>
</dbReference>
<feature type="domain" description="Dehydrogenase E1 component" evidence="6">
    <location>
        <begin position="2"/>
        <end position="296"/>
    </location>
</feature>
<dbReference type="GO" id="GO:0004739">
    <property type="term" value="F:pyruvate dehydrogenase (acetyl-transferring) activity"/>
    <property type="evidence" value="ECO:0007669"/>
    <property type="project" value="UniProtKB-EC"/>
</dbReference>
<comment type="function">
    <text evidence="4">The pyruvate dehydrogenase complex catalyzes the overall conversion of pyruvate to acetyl-CoA and CO(2). It contains multiple copies of three enzymatic components: pyruvate dehydrogenase (E1), dihydrolipoamide acetyltransferase (E2) and lipoamide dehydrogenase (E3).</text>
</comment>
<dbReference type="EMBL" id="CP032509">
    <property type="protein sequence ID" value="AZN70510.1"/>
    <property type="molecule type" value="Genomic_DNA"/>
</dbReference>
<dbReference type="KEGG" id="abaw:D5400_03770"/>
<dbReference type="Gene3D" id="3.40.50.970">
    <property type="match status" value="1"/>
</dbReference>
<keyword evidence="2" id="KW-0560">Oxidoreductase</keyword>
<comment type="cofactor">
    <cofactor evidence="1">
        <name>thiamine diphosphate</name>
        <dbReference type="ChEBI" id="CHEBI:58937"/>
    </cofactor>
</comment>
<evidence type="ECO:0000256" key="1">
    <source>
        <dbReference type="ARBA" id="ARBA00001964"/>
    </source>
</evidence>
<organism evidence="7 8">
    <name type="scientific">Georhizobium profundi</name>
    <dbReference type="NCBI Taxonomy" id="2341112"/>
    <lineage>
        <taxon>Bacteria</taxon>
        <taxon>Pseudomonadati</taxon>
        <taxon>Pseudomonadota</taxon>
        <taxon>Alphaproteobacteria</taxon>
        <taxon>Hyphomicrobiales</taxon>
        <taxon>Rhizobiaceae</taxon>
        <taxon>Georhizobium</taxon>
    </lineage>
</organism>
<accession>A0A3Q8XLT8</accession>